<evidence type="ECO:0000256" key="6">
    <source>
        <dbReference type="ARBA" id="ARBA00023139"/>
    </source>
</evidence>
<dbReference type="Pfam" id="PF00496">
    <property type="entry name" value="SBP_bac_5"/>
    <property type="match status" value="1"/>
</dbReference>
<keyword evidence="5" id="KW-0571">Peptide transport</keyword>
<evidence type="ECO:0000256" key="4">
    <source>
        <dbReference type="ARBA" id="ARBA00022729"/>
    </source>
</evidence>
<feature type="chain" id="PRO_5005794621" evidence="8">
    <location>
        <begin position="27"/>
        <end position="538"/>
    </location>
</feature>
<dbReference type="SUPFAM" id="SSF53850">
    <property type="entry name" value="Periplasmic binding protein-like II"/>
    <property type="match status" value="1"/>
</dbReference>
<evidence type="ECO:0000256" key="8">
    <source>
        <dbReference type="SAM" id="SignalP"/>
    </source>
</evidence>
<dbReference type="PATRIC" id="fig|1441095.3.peg.851"/>
<dbReference type="Proteomes" id="UP000067625">
    <property type="component" value="Chromosome"/>
</dbReference>
<dbReference type="GO" id="GO:0015833">
    <property type="term" value="P:peptide transport"/>
    <property type="evidence" value="ECO:0007669"/>
    <property type="project" value="UniProtKB-KW"/>
</dbReference>
<comment type="subcellular location">
    <subcellularLocation>
        <location evidence="1">Cell membrane</location>
        <topology evidence="1">Lipid-anchor</topology>
    </subcellularLocation>
</comment>
<name>A0A0M4G752_9BACI</name>
<comment type="similarity">
    <text evidence="2">Belongs to the bacterial solute-binding protein 5 family.</text>
</comment>
<dbReference type="PROSITE" id="PS01040">
    <property type="entry name" value="SBP_BACTERIAL_5"/>
    <property type="match status" value="1"/>
</dbReference>
<organism evidence="10 11">
    <name type="scientific">Bacillus gobiensis</name>
    <dbReference type="NCBI Taxonomy" id="1441095"/>
    <lineage>
        <taxon>Bacteria</taxon>
        <taxon>Bacillati</taxon>
        <taxon>Bacillota</taxon>
        <taxon>Bacilli</taxon>
        <taxon>Bacillales</taxon>
        <taxon>Bacillaceae</taxon>
        <taxon>Bacillus</taxon>
    </lineage>
</organism>
<dbReference type="RefSeq" id="WP_053602565.1">
    <property type="nucleotide sequence ID" value="NZ_CP012600.1"/>
</dbReference>
<dbReference type="CDD" id="cd08504">
    <property type="entry name" value="PBP2_OppA"/>
    <property type="match status" value="1"/>
</dbReference>
<dbReference type="PANTHER" id="PTHR30290:SF79">
    <property type="entry name" value="DIPEPTIDE-BINDING PROTEIN DPPE"/>
    <property type="match status" value="1"/>
</dbReference>
<feature type="domain" description="Solute-binding protein family 5" evidence="9">
    <location>
        <begin position="80"/>
        <end position="457"/>
    </location>
</feature>
<dbReference type="Gene3D" id="3.10.105.10">
    <property type="entry name" value="Dipeptide-binding Protein, Domain 3"/>
    <property type="match status" value="1"/>
</dbReference>
<dbReference type="PROSITE" id="PS51257">
    <property type="entry name" value="PROKAR_LIPOPROTEIN"/>
    <property type="match status" value="1"/>
</dbReference>
<dbReference type="Gene3D" id="3.40.190.10">
    <property type="entry name" value="Periplasmic binding protein-like II"/>
    <property type="match status" value="1"/>
</dbReference>
<dbReference type="FunFam" id="3.10.105.10:FF:000001">
    <property type="entry name" value="Oligopeptide ABC transporter, oligopeptide-binding protein"/>
    <property type="match status" value="1"/>
</dbReference>
<evidence type="ECO:0000256" key="7">
    <source>
        <dbReference type="ARBA" id="ARBA00023288"/>
    </source>
</evidence>
<evidence type="ECO:0000256" key="3">
    <source>
        <dbReference type="ARBA" id="ARBA00022448"/>
    </source>
</evidence>
<dbReference type="Gene3D" id="3.90.76.10">
    <property type="entry name" value="Dipeptide-binding Protein, Domain 1"/>
    <property type="match status" value="1"/>
</dbReference>
<reference evidence="10 11" key="2">
    <citation type="journal article" date="2016" name="Int. J. Syst. Evol. Microbiol.">
        <title>Bacillus gobiensis sp. nov., isolated from a soil sample.</title>
        <authorList>
            <person name="Liu B."/>
            <person name="Liu G.H."/>
            <person name="Cetin S."/>
            <person name="Schumann P."/>
            <person name="Pan Z.Z."/>
            <person name="Chen Q.Q."/>
        </authorList>
    </citation>
    <scope>NUCLEOTIDE SEQUENCE [LARGE SCALE GENOMIC DNA]</scope>
    <source>
        <strain evidence="10 11">FJAT-4402</strain>
    </source>
</reference>
<dbReference type="GO" id="GO:0043190">
    <property type="term" value="C:ATP-binding cassette (ABC) transporter complex"/>
    <property type="evidence" value="ECO:0007669"/>
    <property type="project" value="InterPro"/>
</dbReference>
<dbReference type="InterPro" id="IPR039424">
    <property type="entry name" value="SBP_5"/>
</dbReference>
<evidence type="ECO:0000313" key="10">
    <source>
        <dbReference type="EMBL" id="ALC80820.1"/>
    </source>
</evidence>
<keyword evidence="7" id="KW-0449">Lipoprotein</keyword>
<dbReference type="GO" id="GO:0030288">
    <property type="term" value="C:outer membrane-bounded periplasmic space"/>
    <property type="evidence" value="ECO:0007669"/>
    <property type="project" value="UniProtKB-ARBA"/>
</dbReference>
<keyword evidence="3" id="KW-0813">Transport</keyword>
<dbReference type="STRING" id="1441095.AM592_03875"/>
<keyword evidence="4 8" id="KW-0732">Signal</keyword>
<dbReference type="PIRSF" id="PIRSF002741">
    <property type="entry name" value="MppA"/>
    <property type="match status" value="1"/>
</dbReference>
<protein>
    <submittedName>
        <fullName evidence="10">Cytochrome C</fullName>
    </submittedName>
</protein>
<dbReference type="InterPro" id="IPR000914">
    <property type="entry name" value="SBP_5_dom"/>
</dbReference>
<proteinExistence type="inferred from homology"/>
<keyword evidence="6" id="KW-0564">Palmitate</keyword>
<dbReference type="GO" id="GO:1904680">
    <property type="term" value="F:peptide transmembrane transporter activity"/>
    <property type="evidence" value="ECO:0007669"/>
    <property type="project" value="TreeGrafter"/>
</dbReference>
<feature type="signal peptide" evidence="8">
    <location>
        <begin position="1"/>
        <end position="26"/>
    </location>
</feature>
<keyword evidence="5" id="KW-0653">Protein transport</keyword>
<sequence length="538" mass="61305">MKRLSVFLSVLLFAFALLGCTANEQAGENSGGNSEEKQVLRLNNTKEPTSYDPPKGFDNLSWQSLNNIMEGLTRLGKNHEPEAAAAEKWEVSDDGKTYTFKIRENAKWSNGDDVTAEDFEYAWKRLLDPEKAYDSAFLGYFIEGGEAYNSDKGSAEDVQVSAEDAKTLKVTLTSPQKYFLSVISNPAFFPVNKKVDEENPEWFAEDDSFVGNGPFKLTEWKHNESIKMAKSDTYWDKDTVKLDEVTWAMVDDENTDYQMFQNGELDTASVPAEMAEQLLKQDNVKVDDQAGLYYYRFNVKMEPFQNEKIRKAFAMAVDQQEIVDYVTKNGEKPARGYVSPGFSDPSGNDFRETSGDLITYNPDEAKKLLEEGMTEEKYSELPEITLTYSSTPQHKLMAEAIQQKFKDVLGVEVKLANMEWGVFSAEQKKLKFQLSQSSFLADYADPINFVENFQTGHSMNRTGWSNEKYDQLIKDAKNEADETKRFQLMYEAEKLVFDEMPIIPIHFYNQVNLEAEGVKGIVRHPVGYLELKWAEKSS</sequence>
<gene>
    <name evidence="10" type="ORF">AM592_03875</name>
</gene>
<evidence type="ECO:0000313" key="11">
    <source>
        <dbReference type="Proteomes" id="UP000067625"/>
    </source>
</evidence>
<keyword evidence="11" id="KW-1185">Reference proteome</keyword>
<reference evidence="11" key="1">
    <citation type="submission" date="2015-08" db="EMBL/GenBank/DDBJ databases">
        <title>Genome sequencing project for genomic taxonomy and phylogenomics of Bacillus-like bacteria.</title>
        <authorList>
            <person name="Liu B."/>
            <person name="Wang J."/>
            <person name="Zhu Y."/>
            <person name="Liu G."/>
            <person name="Chen Q."/>
            <person name="Chen Z."/>
            <person name="Lan J."/>
            <person name="Che J."/>
            <person name="Ge C."/>
            <person name="Shi H."/>
            <person name="Pan Z."/>
            <person name="Liu X."/>
        </authorList>
    </citation>
    <scope>NUCLEOTIDE SEQUENCE [LARGE SCALE GENOMIC DNA]</scope>
    <source>
        <strain evidence="11">FJAT-4402</strain>
    </source>
</reference>
<dbReference type="PANTHER" id="PTHR30290">
    <property type="entry name" value="PERIPLASMIC BINDING COMPONENT OF ABC TRANSPORTER"/>
    <property type="match status" value="1"/>
</dbReference>
<dbReference type="FunFam" id="3.90.76.10:FF:000001">
    <property type="entry name" value="Oligopeptide ABC transporter substrate-binding protein"/>
    <property type="match status" value="1"/>
</dbReference>
<evidence type="ECO:0000256" key="2">
    <source>
        <dbReference type="ARBA" id="ARBA00005695"/>
    </source>
</evidence>
<dbReference type="EMBL" id="CP012600">
    <property type="protein sequence ID" value="ALC80820.1"/>
    <property type="molecule type" value="Genomic_DNA"/>
</dbReference>
<dbReference type="InterPro" id="IPR030678">
    <property type="entry name" value="Peptide/Ni-bd"/>
</dbReference>
<dbReference type="OrthoDB" id="9801912at2"/>
<evidence type="ECO:0000256" key="5">
    <source>
        <dbReference type="ARBA" id="ARBA00022856"/>
    </source>
</evidence>
<dbReference type="AlphaFoldDB" id="A0A0M4G752"/>
<evidence type="ECO:0000259" key="9">
    <source>
        <dbReference type="Pfam" id="PF00496"/>
    </source>
</evidence>
<accession>A0A0M4G752</accession>
<dbReference type="InterPro" id="IPR023765">
    <property type="entry name" value="SBP_5_CS"/>
</dbReference>
<evidence type="ECO:0000256" key="1">
    <source>
        <dbReference type="ARBA" id="ARBA00004193"/>
    </source>
</evidence>